<keyword evidence="5 8" id="KW-0378">Hydrolase</keyword>
<dbReference type="EMBL" id="BSNG01000001">
    <property type="protein sequence ID" value="GLQ10716.1"/>
    <property type="molecule type" value="Genomic_DNA"/>
</dbReference>
<comment type="cofactor">
    <cofactor evidence="1 8">
        <name>Mg(2+)</name>
        <dbReference type="ChEBI" id="CHEBI:18420"/>
    </cofactor>
</comment>
<keyword evidence="8" id="KW-0800">Toxin</keyword>
<dbReference type="InterPro" id="IPR002716">
    <property type="entry name" value="PIN_dom"/>
</dbReference>
<evidence type="ECO:0000259" key="9">
    <source>
        <dbReference type="Pfam" id="PF01850"/>
    </source>
</evidence>
<keyword evidence="6 8" id="KW-0460">Magnesium</keyword>
<dbReference type="PANTHER" id="PTHR33653:SF1">
    <property type="entry name" value="RIBONUCLEASE VAPC2"/>
    <property type="match status" value="1"/>
</dbReference>
<evidence type="ECO:0000256" key="5">
    <source>
        <dbReference type="ARBA" id="ARBA00022801"/>
    </source>
</evidence>
<keyword evidence="4 8" id="KW-0479">Metal-binding</keyword>
<evidence type="ECO:0000256" key="6">
    <source>
        <dbReference type="ARBA" id="ARBA00022842"/>
    </source>
</evidence>
<dbReference type="SUPFAM" id="SSF88723">
    <property type="entry name" value="PIN domain-like"/>
    <property type="match status" value="1"/>
</dbReference>
<proteinExistence type="inferred from homology"/>
<comment type="function">
    <text evidence="8">Toxic component of a toxin-antitoxin (TA) system. An RNase.</text>
</comment>
<evidence type="ECO:0000313" key="10">
    <source>
        <dbReference type="EMBL" id="GLQ10716.1"/>
    </source>
</evidence>
<dbReference type="InterPro" id="IPR022907">
    <property type="entry name" value="VapC_family"/>
</dbReference>
<evidence type="ECO:0000256" key="7">
    <source>
        <dbReference type="ARBA" id="ARBA00038093"/>
    </source>
</evidence>
<dbReference type="InterPro" id="IPR050556">
    <property type="entry name" value="Type_II_TA_system_RNase"/>
</dbReference>
<keyword evidence="2 8" id="KW-1277">Toxin-antitoxin system</keyword>
<feature type="binding site" evidence="8">
    <location>
        <position position="8"/>
    </location>
    <ligand>
        <name>Mg(2+)</name>
        <dbReference type="ChEBI" id="CHEBI:18420"/>
    </ligand>
</feature>
<dbReference type="Gene3D" id="3.40.50.1010">
    <property type="entry name" value="5'-nuclease"/>
    <property type="match status" value="1"/>
</dbReference>
<dbReference type="InterPro" id="IPR029060">
    <property type="entry name" value="PIN-like_dom_sf"/>
</dbReference>
<evidence type="ECO:0000256" key="8">
    <source>
        <dbReference type="HAMAP-Rule" id="MF_00265"/>
    </source>
</evidence>
<evidence type="ECO:0000256" key="4">
    <source>
        <dbReference type="ARBA" id="ARBA00022723"/>
    </source>
</evidence>
<keyword evidence="3 8" id="KW-0540">Nuclease</keyword>
<feature type="binding site" evidence="8">
    <location>
        <position position="99"/>
    </location>
    <ligand>
        <name>Mg(2+)</name>
        <dbReference type="ChEBI" id="CHEBI:18420"/>
    </ligand>
</feature>
<accession>A0ABQ5UGW9</accession>
<feature type="domain" description="PIN" evidence="9">
    <location>
        <begin position="6"/>
        <end position="125"/>
    </location>
</feature>
<evidence type="ECO:0000256" key="2">
    <source>
        <dbReference type="ARBA" id="ARBA00022649"/>
    </source>
</evidence>
<sequence>MTFRAMLDTNIMSTMMRQGAGRLWQRIERFGTGNICVSTISTAELRYGADLRRSPRLHAEIDEILTVIRALPFEAPADAIYGSIRTHLRLSGTPIGGNDLFIAAHALALDLTLVTANVGEFSRVPNLRIENWLD</sequence>
<protein>
    <recommendedName>
        <fullName evidence="8">Ribonuclease VapC</fullName>
        <shortName evidence="8">RNase VapC</shortName>
        <ecNumber evidence="8">3.1.-.-</ecNumber>
    </recommendedName>
    <alternativeName>
        <fullName evidence="8">Toxin VapC</fullName>
    </alternativeName>
</protein>
<dbReference type="Pfam" id="PF01850">
    <property type="entry name" value="PIN"/>
    <property type="match status" value="1"/>
</dbReference>
<dbReference type="Proteomes" id="UP001161406">
    <property type="component" value="Unassembled WGS sequence"/>
</dbReference>
<gene>
    <name evidence="10" type="primary">ntrR2</name>
    <name evidence="8" type="synonym">vapC</name>
    <name evidence="10" type="ORF">GCM10007913_26480</name>
</gene>
<name>A0ABQ5UGW9_9HYPH</name>
<dbReference type="EC" id="3.1.-.-" evidence="8"/>
<dbReference type="CDD" id="cd18748">
    <property type="entry name" value="PIN_VapC4-5_FitB-like"/>
    <property type="match status" value="1"/>
</dbReference>
<evidence type="ECO:0000313" key="11">
    <source>
        <dbReference type="Proteomes" id="UP001161406"/>
    </source>
</evidence>
<keyword evidence="11" id="KW-1185">Reference proteome</keyword>
<reference evidence="10" key="1">
    <citation type="journal article" date="2014" name="Int. J. Syst. Evol. Microbiol.">
        <title>Complete genome of a new Firmicutes species belonging to the dominant human colonic microbiota ('Ruminococcus bicirculans') reveals two chromosomes and a selective capacity to utilize plant glucans.</title>
        <authorList>
            <consortium name="NISC Comparative Sequencing Program"/>
            <person name="Wegmann U."/>
            <person name="Louis P."/>
            <person name="Goesmann A."/>
            <person name="Henrissat B."/>
            <person name="Duncan S.H."/>
            <person name="Flint H.J."/>
        </authorList>
    </citation>
    <scope>NUCLEOTIDE SEQUENCE</scope>
    <source>
        <strain evidence="10">NBRC 103855</strain>
    </source>
</reference>
<evidence type="ECO:0000256" key="1">
    <source>
        <dbReference type="ARBA" id="ARBA00001946"/>
    </source>
</evidence>
<comment type="caution">
    <text evidence="10">The sequence shown here is derived from an EMBL/GenBank/DDBJ whole genome shotgun (WGS) entry which is preliminary data.</text>
</comment>
<organism evidence="10 11">
    <name type="scientific">Devosia yakushimensis</name>
    <dbReference type="NCBI Taxonomy" id="470028"/>
    <lineage>
        <taxon>Bacteria</taxon>
        <taxon>Pseudomonadati</taxon>
        <taxon>Pseudomonadota</taxon>
        <taxon>Alphaproteobacteria</taxon>
        <taxon>Hyphomicrobiales</taxon>
        <taxon>Devosiaceae</taxon>
        <taxon>Devosia</taxon>
    </lineage>
</organism>
<reference evidence="10" key="2">
    <citation type="submission" date="2023-01" db="EMBL/GenBank/DDBJ databases">
        <title>Draft genome sequence of Devosia yakushimensis strain NBRC 103855.</title>
        <authorList>
            <person name="Sun Q."/>
            <person name="Mori K."/>
        </authorList>
    </citation>
    <scope>NUCLEOTIDE SEQUENCE</scope>
    <source>
        <strain evidence="10">NBRC 103855</strain>
    </source>
</reference>
<dbReference type="RefSeq" id="WP_284391567.1">
    <property type="nucleotide sequence ID" value="NZ_BSNG01000001.1"/>
</dbReference>
<dbReference type="PANTHER" id="PTHR33653">
    <property type="entry name" value="RIBONUCLEASE VAPC2"/>
    <property type="match status" value="1"/>
</dbReference>
<evidence type="ECO:0000256" key="3">
    <source>
        <dbReference type="ARBA" id="ARBA00022722"/>
    </source>
</evidence>
<comment type="similarity">
    <text evidence="7 8">Belongs to the PINc/VapC protein family.</text>
</comment>
<dbReference type="HAMAP" id="MF_00265">
    <property type="entry name" value="VapC_Nob1"/>
    <property type="match status" value="1"/>
</dbReference>